<feature type="compositionally biased region" description="Low complexity" evidence="6">
    <location>
        <begin position="664"/>
        <end position="676"/>
    </location>
</feature>
<organism evidence="9 10">
    <name type="scientific">Paraburkholderia eburnea</name>
    <dbReference type="NCBI Taxonomy" id="1189126"/>
    <lineage>
        <taxon>Bacteria</taxon>
        <taxon>Pseudomonadati</taxon>
        <taxon>Pseudomonadota</taxon>
        <taxon>Betaproteobacteria</taxon>
        <taxon>Burkholderiales</taxon>
        <taxon>Burkholderiaceae</taxon>
        <taxon>Paraburkholderia</taxon>
    </lineage>
</organism>
<dbReference type="InterPro" id="IPR050306">
    <property type="entry name" value="PfkB_Carbo_kinase"/>
</dbReference>
<dbReference type="AlphaFoldDB" id="A0A2S4LUS6"/>
<dbReference type="InterPro" id="IPR002173">
    <property type="entry name" value="Carboh/pur_kinase_PfkB_CS"/>
</dbReference>
<keyword evidence="5" id="KW-0067">ATP-binding</keyword>
<proteinExistence type="inferred from homology"/>
<sequence>MTSHENTAGTPNSRTSRFASGRSRDIVCLGRLGVDLYAQQVGARLEDVSTFAKYLGGSSANIAFGCARLGLKSAMLTRVGDDHMGRFLTETLDKEGCDTSHVRIDPERLTALVLLGIKDRDTFPLIFYRENCADMAVDPADFDEAFIASSKALLITGTHFSTEQVNRTSLQALDYARRHDVRTVLDIDYRPVLWGLTGKADGETRFVASAGVSEHLQRILPQFDLVIGTEEEFRIAGGHDDLIAALKRVREVTSATLLVKRGPLGCQIIEGAVPASLDALPMQRGVEVEVLNVLGAGDAFASGFLSGWLRDAPLEDCARTANACGALVVSRHGCAPAMPTPAELDYFLREAQADPVRMRRPDRDATLARLHRVTPARKQYDEVLGFAFDHRNQFFDLAQQTGASETRISYLKNLFVEAVAQTESALGLQGRIGVLIDDRYGQDALNAATGRDWWIGRPVELPGSVPLVFDHGHSIGTTLAAWPISHTVKCLVQFHPDEPIEQRLEQEAQLRALYDATQASGHELLLEVIPPKLNGKPNAPDVIYRALKRLYNIGLYPEWWKLEPVDAAQWREIDALIAERDPHCRGVVLLGLSAPMDQLVGGFAAAAASDSCRGFTVGRTIFYEPSSAWLKGEIDDKEVIARVRHAFETLIAAWRAARGDAQGRSSPSSQSNPRSPIAHEEKAA</sequence>
<dbReference type="InterPro" id="IPR023314">
    <property type="entry name" value="Myo_inos_IolC-like_sf"/>
</dbReference>
<dbReference type="GO" id="GO:0016301">
    <property type="term" value="F:kinase activity"/>
    <property type="evidence" value="ECO:0007669"/>
    <property type="project" value="UniProtKB-KW"/>
</dbReference>
<dbReference type="NCBIfam" id="TIGR04382">
    <property type="entry name" value="myo_inos_iolC_N"/>
    <property type="match status" value="1"/>
</dbReference>
<dbReference type="Proteomes" id="UP000237381">
    <property type="component" value="Unassembled WGS sequence"/>
</dbReference>
<dbReference type="SUPFAM" id="SSF53613">
    <property type="entry name" value="Ribokinase-like"/>
    <property type="match status" value="1"/>
</dbReference>
<accession>A0A2S4LUS6</accession>
<dbReference type="CDD" id="cd01166">
    <property type="entry name" value="KdgK"/>
    <property type="match status" value="1"/>
</dbReference>
<evidence type="ECO:0000256" key="6">
    <source>
        <dbReference type="SAM" id="MobiDB-lite"/>
    </source>
</evidence>
<feature type="region of interest" description="Disordered" evidence="6">
    <location>
        <begin position="660"/>
        <end position="684"/>
    </location>
</feature>
<protein>
    <submittedName>
        <fullName evidence="9">5-dehydro-2-deoxygluconokinase</fullName>
    </submittedName>
</protein>
<keyword evidence="10" id="KW-1185">Reference proteome</keyword>
<gene>
    <name evidence="9" type="ORF">B0G62_12633</name>
</gene>
<dbReference type="PANTHER" id="PTHR43085">
    <property type="entry name" value="HEXOKINASE FAMILY MEMBER"/>
    <property type="match status" value="1"/>
</dbReference>
<dbReference type="Gene3D" id="3.20.20.70">
    <property type="entry name" value="Aldolase class I"/>
    <property type="match status" value="1"/>
</dbReference>
<evidence type="ECO:0000256" key="5">
    <source>
        <dbReference type="ARBA" id="ARBA00022840"/>
    </source>
</evidence>
<comment type="caution">
    <text evidence="9">The sequence shown here is derived from an EMBL/GenBank/DDBJ whole genome shotgun (WGS) entry which is preliminary data.</text>
</comment>
<dbReference type="InterPro" id="IPR029056">
    <property type="entry name" value="Ribokinase-like"/>
</dbReference>
<dbReference type="Pfam" id="PF09863">
    <property type="entry name" value="DUF2090"/>
    <property type="match status" value="1"/>
</dbReference>
<evidence type="ECO:0000259" key="7">
    <source>
        <dbReference type="Pfam" id="PF00294"/>
    </source>
</evidence>
<feature type="domain" description="DUF2090" evidence="8">
    <location>
        <begin position="343"/>
        <end position="657"/>
    </location>
</feature>
<keyword evidence="3" id="KW-0547">Nucleotide-binding</keyword>
<evidence type="ECO:0000256" key="1">
    <source>
        <dbReference type="ARBA" id="ARBA00010688"/>
    </source>
</evidence>
<keyword evidence="4 9" id="KW-0418">Kinase</keyword>
<evidence type="ECO:0000313" key="10">
    <source>
        <dbReference type="Proteomes" id="UP000237381"/>
    </source>
</evidence>
<evidence type="ECO:0000256" key="4">
    <source>
        <dbReference type="ARBA" id="ARBA00022777"/>
    </source>
</evidence>
<dbReference type="Gene3D" id="2.20.150.10">
    <property type="entry name" value="putative 5-dehydro-2- deoxygluconokinase"/>
    <property type="match status" value="1"/>
</dbReference>
<dbReference type="EMBL" id="PQGA01000026">
    <property type="protein sequence ID" value="POR46184.1"/>
    <property type="molecule type" value="Genomic_DNA"/>
</dbReference>
<dbReference type="OrthoDB" id="9792663at2"/>
<dbReference type="GO" id="GO:0005524">
    <property type="term" value="F:ATP binding"/>
    <property type="evidence" value="ECO:0007669"/>
    <property type="project" value="UniProtKB-KW"/>
</dbReference>
<dbReference type="Pfam" id="PF00294">
    <property type="entry name" value="PfkB"/>
    <property type="match status" value="1"/>
</dbReference>
<dbReference type="InterPro" id="IPR011611">
    <property type="entry name" value="PfkB_dom"/>
</dbReference>
<evidence type="ECO:0000313" key="9">
    <source>
        <dbReference type="EMBL" id="POR46184.1"/>
    </source>
</evidence>
<evidence type="ECO:0000259" key="8">
    <source>
        <dbReference type="Pfam" id="PF09863"/>
    </source>
</evidence>
<dbReference type="InterPro" id="IPR013785">
    <property type="entry name" value="Aldolase_TIM"/>
</dbReference>
<dbReference type="PANTHER" id="PTHR43085:SF49">
    <property type="entry name" value="5-DEHYDRO-2-DEOXYGLUCONOKINASE"/>
    <property type="match status" value="1"/>
</dbReference>
<feature type="domain" description="Carbohydrate kinase PfkB" evidence="7">
    <location>
        <begin position="24"/>
        <end position="340"/>
    </location>
</feature>
<dbReference type="InterPro" id="IPR018659">
    <property type="entry name" value="DUF2090"/>
</dbReference>
<dbReference type="Gene3D" id="3.40.1190.20">
    <property type="match status" value="1"/>
</dbReference>
<dbReference type="PROSITE" id="PS00584">
    <property type="entry name" value="PFKB_KINASES_2"/>
    <property type="match status" value="1"/>
</dbReference>
<name>A0A2S4LUS6_9BURK</name>
<keyword evidence="2" id="KW-0808">Transferase</keyword>
<evidence type="ECO:0000256" key="3">
    <source>
        <dbReference type="ARBA" id="ARBA00022741"/>
    </source>
</evidence>
<comment type="similarity">
    <text evidence="1">Belongs to the carbohydrate kinase PfkB family.</text>
</comment>
<dbReference type="RefSeq" id="WP_103707420.1">
    <property type="nucleotide sequence ID" value="NZ_PQGA01000026.1"/>
</dbReference>
<evidence type="ECO:0000256" key="2">
    <source>
        <dbReference type="ARBA" id="ARBA00022679"/>
    </source>
</evidence>
<dbReference type="InterPro" id="IPR030830">
    <property type="entry name" value="Myo_inos_IolC"/>
</dbReference>
<reference evidence="9 10" key="1">
    <citation type="submission" date="2018-01" db="EMBL/GenBank/DDBJ databases">
        <title>Genomic Encyclopedia of Type Strains, Phase III (KMG-III): the genomes of soil and plant-associated and newly described type strains.</title>
        <authorList>
            <person name="Whitman W."/>
        </authorList>
    </citation>
    <scope>NUCLEOTIDE SEQUENCE [LARGE SCALE GENOMIC DNA]</scope>
    <source>
        <strain evidence="9 10">JCM 18070</strain>
    </source>
</reference>